<protein>
    <recommendedName>
        <fullName evidence="3">Transposase</fullName>
    </recommendedName>
</protein>
<name>A0A0J7HWF3_9FLAO</name>
<dbReference type="EMBL" id="LFND01000009">
    <property type="protein sequence ID" value="KMQ58452.1"/>
    <property type="molecule type" value="Genomic_DNA"/>
</dbReference>
<sequence>MKNLAPDYVRIYRDIIQMNYPEKEILTRDILNKKSKLTFLEVVKLNTIIFGSITNGSIENQKHRSYNKKTIHYILEYQIKNNLNNMQTAQHFKMSRNTISKWKKLFEK</sequence>
<dbReference type="PATRIC" id="fig|558151.6.peg.4687"/>
<dbReference type="InterPro" id="IPR010921">
    <property type="entry name" value="Trp_repressor/repl_initiator"/>
</dbReference>
<accession>A0A0J7HWF3</accession>
<organism evidence="1 2">
    <name type="scientific">Chryseobacterium angstadtii</name>
    <dbReference type="NCBI Taxonomy" id="558151"/>
    <lineage>
        <taxon>Bacteria</taxon>
        <taxon>Pseudomonadati</taxon>
        <taxon>Bacteroidota</taxon>
        <taxon>Flavobacteriia</taxon>
        <taxon>Flavobacteriales</taxon>
        <taxon>Weeksellaceae</taxon>
        <taxon>Chryseobacterium group</taxon>
        <taxon>Chryseobacterium</taxon>
    </lineage>
</organism>
<dbReference type="Proteomes" id="UP000036261">
    <property type="component" value="Unassembled WGS sequence"/>
</dbReference>
<comment type="caution">
    <text evidence="1">The sequence shown here is derived from an EMBL/GenBank/DDBJ whole genome shotgun (WGS) entry which is preliminary data.</text>
</comment>
<dbReference type="SUPFAM" id="SSF48295">
    <property type="entry name" value="TrpR-like"/>
    <property type="match status" value="1"/>
</dbReference>
<keyword evidence="2" id="KW-1185">Reference proteome</keyword>
<reference evidence="1 2" key="1">
    <citation type="journal article" date="2013" name="Int. J. Syst. Evol. Microbiol.">
        <title>Chryseobacterium angstadtii sp. nov., isolated from a newt tank.</title>
        <authorList>
            <person name="Kirk K.E."/>
            <person name="Hoffman J.A."/>
            <person name="Smith K.A."/>
            <person name="Strahan B.L."/>
            <person name="Failor K.C."/>
            <person name="Krebs J.E."/>
            <person name="Gale A.N."/>
            <person name="Do T.D."/>
            <person name="Sontag T.C."/>
            <person name="Batties A.M."/>
            <person name="Mistiszyn K."/>
            <person name="Newman J.D."/>
        </authorList>
    </citation>
    <scope>NUCLEOTIDE SEQUENCE [LARGE SCALE GENOMIC DNA]</scope>
    <source>
        <strain evidence="1 2">KM</strain>
    </source>
</reference>
<gene>
    <name evidence="1" type="ORF">ACM46_22385</name>
</gene>
<evidence type="ECO:0000313" key="2">
    <source>
        <dbReference type="Proteomes" id="UP000036261"/>
    </source>
</evidence>
<evidence type="ECO:0008006" key="3">
    <source>
        <dbReference type="Google" id="ProtNLM"/>
    </source>
</evidence>
<evidence type="ECO:0000313" key="1">
    <source>
        <dbReference type="EMBL" id="KMQ58452.1"/>
    </source>
</evidence>
<proteinExistence type="predicted"/>
<dbReference type="STRING" id="558151.ACM46_22385"/>
<dbReference type="OrthoDB" id="1260127at2"/>
<dbReference type="RefSeq" id="WP_048508894.1">
    <property type="nucleotide sequence ID" value="NZ_LFND01000009.1"/>
</dbReference>
<dbReference type="GO" id="GO:0043565">
    <property type="term" value="F:sequence-specific DNA binding"/>
    <property type="evidence" value="ECO:0007669"/>
    <property type="project" value="InterPro"/>
</dbReference>
<dbReference type="AlphaFoldDB" id="A0A0J7HWF3"/>